<evidence type="ECO:0000313" key="3">
    <source>
        <dbReference type="EMBL" id="OFW33118.1"/>
    </source>
</evidence>
<dbReference type="EMBL" id="MELI01000075">
    <property type="protein sequence ID" value="OFW33118.1"/>
    <property type="molecule type" value="Genomic_DNA"/>
</dbReference>
<feature type="compositionally biased region" description="Polar residues" evidence="1">
    <location>
        <begin position="158"/>
        <end position="175"/>
    </location>
</feature>
<organism evidence="3 4">
    <name type="scientific">Candidatus Aquicultor primus</name>
    <dbReference type="NCBI Taxonomy" id="1797195"/>
    <lineage>
        <taxon>Bacteria</taxon>
        <taxon>Bacillati</taxon>
        <taxon>Actinomycetota</taxon>
        <taxon>Candidatus Aquicultoria</taxon>
        <taxon>Candidatus Aquicultorales</taxon>
        <taxon>Candidatus Aquicultoraceae</taxon>
        <taxon>Candidatus Aquicultor</taxon>
    </lineage>
</organism>
<accession>A0A1F2UJD1</accession>
<feature type="region of interest" description="Disordered" evidence="1">
    <location>
        <begin position="23"/>
        <end position="121"/>
    </location>
</feature>
<reference evidence="3 4" key="1">
    <citation type="journal article" date="2016" name="Nat. Commun.">
        <title>Thousands of microbial genomes shed light on interconnected biogeochemical processes in an aquifer system.</title>
        <authorList>
            <person name="Anantharaman K."/>
            <person name="Brown C.T."/>
            <person name="Hug L.A."/>
            <person name="Sharon I."/>
            <person name="Castelle C.J."/>
            <person name="Probst A.J."/>
            <person name="Thomas B.C."/>
            <person name="Singh A."/>
            <person name="Wilkins M.J."/>
            <person name="Karaoz U."/>
            <person name="Brodie E.L."/>
            <person name="Williams K.H."/>
            <person name="Hubbard S.S."/>
            <person name="Banfield J.F."/>
        </authorList>
    </citation>
    <scope>NUCLEOTIDE SEQUENCE [LARGE SCALE GENOMIC DNA]</scope>
</reference>
<sequence>MFKRLLALFLVAMLVVPAAAIASGKSDTAASKPAGKSLERQDSQAATADGESEDGDVGTKDKREKGSKAGRAGTDRANTVTATDNDDDDATSTPTNGKLRKPVKRLKNIGVNAGSEDTETRALRKAEKEADKAAKKALKELRKAEKRALKEERRLGSIDSSGTIDNSGTADSTGTARGLQRAAAAITANIERMVEKFGDGTKKAQASLTRVLNKFNTWIELILAGGKKHPGNGQGSNDDTSTPSSGDNTSTPT</sequence>
<name>A0A1F2UJD1_9ACTN</name>
<feature type="chain" id="PRO_5038640102" evidence="2">
    <location>
        <begin position="23"/>
        <end position="253"/>
    </location>
</feature>
<proteinExistence type="predicted"/>
<evidence type="ECO:0000256" key="2">
    <source>
        <dbReference type="SAM" id="SignalP"/>
    </source>
</evidence>
<feature type="signal peptide" evidence="2">
    <location>
        <begin position="1"/>
        <end position="22"/>
    </location>
</feature>
<dbReference type="Proteomes" id="UP000178086">
    <property type="component" value="Unassembled WGS sequence"/>
</dbReference>
<gene>
    <name evidence="3" type="ORF">A2074_00555</name>
</gene>
<evidence type="ECO:0000256" key="1">
    <source>
        <dbReference type="SAM" id="MobiDB-lite"/>
    </source>
</evidence>
<feature type="region of interest" description="Disordered" evidence="1">
    <location>
        <begin position="225"/>
        <end position="253"/>
    </location>
</feature>
<feature type="compositionally biased region" description="Polar residues" evidence="1">
    <location>
        <begin position="235"/>
        <end position="253"/>
    </location>
</feature>
<keyword evidence="2" id="KW-0732">Signal</keyword>
<evidence type="ECO:0000313" key="4">
    <source>
        <dbReference type="Proteomes" id="UP000178086"/>
    </source>
</evidence>
<feature type="compositionally biased region" description="Basic residues" evidence="1">
    <location>
        <begin position="98"/>
        <end position="107"/>
    </location>
</feature>
<feature type="compositionally biased region" description="Basic and acidic residues" evidence="1">
    <location>
        <begin position="57"/>
        <end position="67"/>
    </location>
</feature>
<comment type="caution">
    <text evidence="3">The sequence shown here is derived from an EMBL/GenBank/DDBJ whole genome shotgun (WGS) entry which is preliminary data.</text>
</comment>
<dbReference type="AlphaFoldDB" id="A0A1F2UJD1"/>
<feature type="region of interest" description="Disordered" evidence="1">
    <location>
        <begin position="152"/>
        <end position="176"/>
    </location>
</feature>
<protein>
    <submittedName>
        <fullName evidence="3">Uncharacterized protein</fullName>
    </submittedName>
</protein>